<dbReference type="OrthoDB" id="195456at2"/>
<dbReference type="SUPFAM" id="SSF48452">
    <property type="entry name" value="TPR-like"/>
    <property type="match status" value="1"/>
</dbReference>
<dbReference type="Gene3D" id="1.25.40.10">
    <property type="entry name" value="Tetratricopeptide repeat domain"/>
    <property type="match status" value="1"/>
</dbReference>
<dbReference type="KEGG" id="fll:EI427_07570"/>
<keyword evidence="3" id="KW-1185">Reference proteome</keyword>
<dbReference type="Proteomes" id="UP000267268">
    <property type="component" value="Chromosome 1"/>
</dbReference>
<name>A0A3S9P1P6_9BACT</name>
<evidence type="ECO:0000313" key="2">
    <source>
        <dbReference type="EMBL" id="AZQ62104.1"/>
    </source>
</evidence>
<dbReference type="InterPro" id="IPR021314">
    <property type="entry name" value="DUF2911"/>
</dbReference>
<protein>
    <submittedName>
        <fullName evidence="2">DUF2911 domain-containing protein</fullName>
    </submittedName>
</protein>
<accession>A0A3S9P1P6</accession>
<proteinExistence type="predicted"/>
<organism evidence="2 3">
    <name type="scientific">Flammeovirga pectinis</name>
    <dbReference type="NCBI Taxonomy" id="2494373"/>
    <lineage>
        <taxon>Bacteria</taxon>
        <taxon>Pseudomonadati</taxon>
        <taxon>Bacteroidota</taxon>
        <taxon>Cytophagia</taxon>
        <taxon>Cytophagales</taxon>
        <taxon>Flammeovirgaceae</taxon>
        <taxon>Flammeovirga</taxon>
    </lineage>
</organism>
<dbReference type="InterPro" id="IPR011990">
    <property type="entry name" value="TPR-like_helical_dom_sf"/>
</dbReference>
<reference evidence="2 3" key="1">
    <citation type="submission" date="2018-12" db="EMBL/GenBank/DDBJ databases">
        <title>Flammeovirga pectinis sp. nov., isolated from the gut of the Korean scallop, Patinopecten yessoensis.</title>
        <authorList>
            <person name="Bae J.-W."/>
            <person name="Jeong Y.-S."/>
            <person name="Kang W."/>
        </authorList>
    </citation>
    <scope>NUCLEOTIDE SEQUENCE [LARGE SCALE GENOMIC DNA]</scope>
    <source>
        <strain evidence="2 3">L12M1</strain>
    </source>
</reference>
<keyword evidence="1" id="KW-0732">Signal</keyword>
<evidence type="ECO:0000256" key="1">
    <source>
        <dbReference type="SAM" id="SignalP"/>
    </source>
</evidence>
<dbReference type="Pfam" id="PF11138">
    <property type="entry name" value="DUF2911"/>
    <property type="match status" value="1"/>
</dbReference>
<feature type="signal peptide" evidence="1">
    <location>
        <begin position="1"/>
        <end position="22"/>
    </location>
</feature>
<dbReference type="AlphaFoldDB" id="A0A3S9P1P6"/>
<sequence length="304" mass="33407">MFKKSILTILSVVFIALQAIQAQELPAPSPAASVTQKVGVTEVSINYSSPAVKGRKVFGELEKYGTTWRAGANGPTAITFSSNVTIGGTELEKGTYNIFVTPQEKGDWTFHFNGKGKSIFAYNKDGKQDMDAIKADDAASVNVKREDAPKRERLTYLIESISDEEGKVSLWWDNTLVSFTFTAPTTSLSEANITAAIKKAEGAWRTYQNAANFYAPTDVEKALSLIDQSIAARPDYFWNQWTKAKILAGQEKYDEALTAAVSAKNSGDANPDGTYNYFKGRVQADIEAWLPNASKKWKKANKNI</sequence>
<feature type="chain" id="PRO_5019082073" evidence="1">
    <location>
        <begin position="23"/>
        <end position="304"/>
    </location>
</feature>
<dbReference type="RefSeq" id="WP_126613301.1">
    <property type="nucleotide sequence ID" value="NZ_CP034562.1"/>
</dbReference>
<dbReference type="EMBL" id="CP034562">
    <property type="protein sequence ID" value="AZQ62104.1"/>
    <property type="molecule type" value="Genomic_DNA"/>
</dbReference>
<gene>
    <name evidence="2" type="ORF">EI427_07570</name>
</gene>
<evidence type="ECO:0000313" key="3">
    <source>
        <dbReference type="Proteomes" id="UP000267268"/>
    </source>
</evidence>